<feature type="compositionally biased region" description="Low complexity" evidence="1">
    <location>
        <begin position="9"/>
        <end position="20"/>
    </location>
</feature>
<protein>
    <submittedName>
        <fullName evidence="2">Uncharacterized protein</fullName>
    </submittedName>
</protein>
<evidence type="ECO:0000256" key="1">
    <source>
        <dbReference type="SAM" id="MobiDB-lite"/>
    </source>
</evidence>
<dbReference type="EMBL" id="CP045119">
    <property type="protein sequence ID" value="QIN84752.1"/>
    <property type="molecule type" value="Genomic_DNA"/>
</dbReference>
<keyword evidence="3" id="KW-1185">Reference proteome</keyword>
<evidence type="ECO:0000313" key="3">
    <source>
        <dbReference type="Proteomes" id="UP000501452"/>
    </source>
</evidence>
<feature type="region of interest" description="Disordered" evidence="1">
    <location>
        <begin position="1"/>
        <end position="20"/>
    </location>
</feature>
<gene>
    <name evidence="2" type="ORF">GBA63_20465</name>
</gene>
<sequence>MSIVGGRGSSDSPPGGTPRRALAWRLGEGPRLGSGPLAALDTLARSGLPVLEGVVLSREAHEVYLRETGLALALRSCDPAGELQGQARLLRQAYAPAPVGRVIHELITETLIGLEAFSVRVLSEDGAWQDLRAIPEVRDAVREAWLHPAGLKRQVRAAAAGPPPTWPVLMQREARPDHVGWTLAGGERPGALYDVRPARDDSPPGRGLEDLTVEAGAALEGPARLRWGLEGGKWYVLGVEPG</sequence>
<organism evidence="2 3">
    <name type="scientific">Rubrobacter tropicus</name>
    <dbReference type="NCBI Taxonomy" id="2653851"/>
    <lineage>
        <taxon>Bacteria</taxon>
        <taxon>Bacillati</taxon>
        <taxon>Actinomycetota</taxon>
        <taxon>Rubrobacteria</taxon>
        <taxon>Rubrobacterales</taxon>
        <taxon>Rubrobacteraceae</taxon>
        <taxon>Rubrobacter</taxon>
    </lineage>
</organism>
<dbReference type="Proteomes" id="UP000501452">
    <property type="component" value="Chromosome"/>
</dbReference>
<proteinExistence type="predicted"/>
<accession>A0A6G8QE78</accession>
<evidence type="ECO:0000313" key="2">
    <source>
        <dbReference type="EMBL" id="QIN84752.1"/>
    </source>
</evidence>
<dbReference type="KEGG" id="rub:GBA63_20465"/>
<name>A0A6G8QE78_9ACTN</name>
<dbReference type="AlphaFoldDB" id="A0A6G8QE78"/>
<dbReference type="RefSeq" id="WP_166179253.1">
    <property type="nucleotide sequence ID" value="NZ_CP045119.1"/>
</dbReference>
<reference evidence="2 3" key="1">
    <citation type="submission" date="2019-10" db="EMBL/GenBank/DDBJ databases">
        <title>Rubrobacter sp nov SCSIO 52090 isolated from a deep-sea sediment in the South China Sea.</title>
        <authorList>
            <person name="Chen R.W."/>
        </authorList>
    </citation>
    <scope>NUCLEOTIDE SEQUENCE [LARGE SCALE GENOMIC DNA]</scope>
    <source>
        <strain evidence="2 3">SCSIO 52909</strain>
    </source>
</reference>